<dbReference type="AlphaFoldDB" id="A0A316ZKX0"/>
<proteinExistence type="predicted"/>
<feature type="compositionally biased region" description="Basic and acidic residues" evidence="1">
    <location>
        <begin position="1"/>
        <end position="12"/>
    </location>
</feature>
<accession>A0A316ZKX0</accession>
<name>A0A316ZKX0_9BASI</name>
<evidence type="ECO:0000256" key="1">
    <source>
        <dbReference type="SAM" id="MobiDB-lite"/>
    </source>
</evidence>
<sequence>MGRVHGTKEHSDVIGSSSTRVAGRATHRREGWWSEHLGGCVAARSWSASSCEMHTRDRAARRAPTRHVPGALSLIATSLGAPRGGRRRWRSSQRQSLACLARATRAALRHSECRLTTAAGGCDAWRCCCGELEVDVRGAGGTEAGAAAAEARCGRRRGEQVSEVRAPQAGTRQQKDAGRMLVASVRRHAVSAVVGNESQQREGRVGLGAALRRQHGAV</sequence>
<dbReference type="Proteomes" id="UP000245946">
    <property type="component" value="Unassembled WGS sequence"/>
</dbReference>
<feature type="region of interest" description="Disordered" evidence="1">
    <location>
        <begin position="1"/>
        <end position="22"/>
    </location>
</feature>
<dbReference type="GeneID" id="37273389"/>
<gene>
    <name evidence="2" type="ORF">FA09DRAFT_81</name>
</gene>
<protein>
    <submittedName>
        <fullName evidence="2">Uncharacterized protein</fullName>
    </submittedName>
</protein>
<keyword evidence="3" id="KW-1185">Reference proteome</keyword>
<reference evidence="2 3" key="1">
    <citation type="journal article" date="2018" name="Mol. Biol. Evol.">
        <title>Broad Genomic Sampling Reveals a Smut Pathogenic Ancestry of the Fungal Clade Ustilaginomycotina.</title>
        <authorList>
            <person name="Kijpornyongpan T."/>
            <person name="Mondo S.J."/>
            <person name="Barry K."/>
            <person name="Sandor L."/>
            <person name="Lee J."/>
            <person name="Lipzen A."/>
            <person name="Pangilinan J."/>
            <person name="LaButti K."/>
            <person name="Hainaut M."/>
            <person name="Henrissat B."/>
            <person name="Grigoriev I.V."/>
            <person name="Spatafora J.W."/>
            <person name="Aime M.C."/>
        </authorList>
    </citation>
    <scope>NUCLEOTIDE SEQUENCE [LARGE SCALE GENOMIC DNA]</scope>
    <source>
        <strain evidence="2 3">MCA 4186</strain>
    </source>
</reference>
<dbReference type="EMBL" id="KZ819283">
    <property type="protein sequence ID" value="PWO01036.1"/>
    <property type="molecule type" value="Genomic_DNA"/>
</dbReference>
<dbReference type="RefSeq" id="XP_025601314.1">
    <property type="nucleotide sequence ID" value="XM_025745845.1"/>
</dbReference>
<organism evidence="2 3">
    <name type="scientific">Tilletiopsis washingtonensis</name>
    <dbReference type="NCBI Taxonomy" id="58919"/>
    <lineage>
        <taxon>Eukaryota</taxon>
        <taxon>Fungi</taxon>
        <taxon>Dikarya</taxon>
        <taxon>Basidiomycota</taxon>
        <taxon>Ustilaginomycotina</taxon>
        <taxon>Exobasidiomycetes</taxon>
        <taxon>Entylomatales</taxon>
        <taxon>Entylomatales incertae sedis</taxon>
        <taxon>Tilletiopsis</taxon>
    </lineage>
</organism>
<evidence type="ECO:0000313" key="3">
    <source>
        <dbReference type="Proteomes" id="UP000245946"/>
    </source>
</evidence>
<evidence type="ECO:0000313" key="2">
    <source>
        <dbReference type="EMBL" id="PWO01036.1"/>
    </source>
</evidence>